<keyword evidence="3" id="KW-1003">Cell membrane</keyword>
<evidence type="ECO:0000256" key="5">
    <source>
        <dbReference type="ARBA" id="ARBA00022989"/>
    </source>
</evidence>
<feature type="transmembrane region" description="Helical" evidence="7">
    <location>
        <begin position="229"/>
        <end position="246"/>
    </location>
</feature>
<dbReference type="PANTHER" id="PTHR10590:SF22">
    <property type="entry name" value="SODIUM_NUCLEOSIDE COTRANSPORTER"/>
    <property type="match status" value="1"/>
</dbReference>
<dbReference type="Pfam" id="PF07662">
    <property type="entry name" value="Nucleos_tra2_C"/>
    <property type="match status" value="1"/>
</dbReference>
<comment type="similarity">
    <text evidence="2 7">Belongs to the concentrative nucleoside transporter (CNT) (TC 2.A.41) family.</text>
</comment>
<dbReference type="NCBIfam" id="TIGR00804">
    <property type="entry name" value="nupC"/>
    <property type="match status" value="1"/>
</dbReference>
<dbReference type="InterPro" id="IPR011657">
    <property type="entry name" value="CNT_C_dom"/>
</dbReference>
<evidence type="ECO:0000256" key="7">
    <source>
        <dbReference type="RuleBase" id="RU362018"/>
    </source>
</evidence>
<accession>A0ABM0M597</accession>
<name>A0ABM0M597_SACKO</name>
<evidence type="ECO:0000256" key="2">
    <source>
        <dbReference type="ARBA" id="ARBA00009033"/>
    </source>
</evidence>
<feature type="transmembrane region" description="Helical" evidence="7">
    <location>
        <begin position="131"/>
        <end position="147"/>
    </location>
</feature>
<feature type="transmembrane region" description="Helical" evidence="7">
    <location>
        <begin position="105"/>
        <end position="125"/>
    </location>
</feature>
<comment type="subcellular location">
    <subcellularLocation>
        <location evidence="1">Cell membrane</location>
        <topology evidence="1">Multi-pass membrane protein</topology>
    </subcellularLocation>
</comment>
<dbReference type="PANTHER" id="PTHR10590">
    <property type="entry name" value="SODIUM/NUCLEOSIDE COTRANSPORTER"/>
    <property type="match status" value="1"/>
</dbReference>
<evidence type="ECO:0000256" key="4">
    <source>
        <dbReference type="ARBA" id="ARBA00022692"/>
    </source>
</evidence>
<keyword evidence="6 7" id="KW-0472">Membrane</keyword>
<evidence type="ECO:0000256" key="6">
    <source>
        <dbReference type="ARBA" id="ARBA00023136"/>
    </source>
</evidence>
<dbReference type="GeneID" id="100369314"/>
<evidence type="ECO:0000313" key="12">
    <source>
        <dbReference type="RefSeq" id="XP_006815188.1"/>
    </source>
</evidence>
<dbReference type="Pfam" id="PF07670">
    <property type="entry name" value="Gate"/>
    <property type="match status" value="1"/>
</dbReference>
<feature type="domain" description="Concentrative nucleoside transporter C-terminal" evidence="9">
    <location>
        <begin position="388"/>
        <end position="604"/>
    </location>
</feature>
<feature type="transmembrane region" description="Helical" evidence="7">
    <location>
        <begin position="360"/>
        <end position="382"/>
    </location>
</feature>
<gene>
    <name evidence="12" type="primary">LOC100369314</name>
</gene>
<organism evidence="11 12">
    <name type="scientific">Saccoglossus kowalevskii</name>
    <name type="common">Acorn worm</name>
    <dbReference type="NCBI Taxonomy" id="10224"/>
    <lineage>
        <taxon>Eukaryota</taxon>
        <taxon>Metazoa</taxon>
        <taxon>Hemichordata</taxon>
        <taxon>Enteropneusta</taxon>
        <taxon>Harrimaniidae</taxon>
        <taxon>Saccoglossus</taxon>
    </lineage>
</organism>
<dbReference type="RefSeq" id="XP_006815188.1">
    <property type="nucleotide sequence ID" value="XM_006815125.1"/>
</dbReference>
<evidence type="ECO:0000256" key="1">
    <source>
        <dbReference type="ARBA" id="ARBA00004651"/>
    </source>
</evidence>
<feature type="transmembrane region" description="Helical" evidence="7">
    <location>
        <begin position="447"/>
        <end position="469"/>
    </location>
</feature>
<keyword evidence="4 7" id="KW-0812">Transmembrane</keyword>
<evidence type="ECO:0000259" key="10">
    <source>
        <dbReference type="Pfam" id="PF07670"/>
    </source>
</evidence>
<feature type="transmembrane region" description="Helical" evidence="7">
    <location>
        <begin position="388"/>
        <end position="408"/>
    </location>
</feature>
<evidence type="ECO:0000259" key="8">
    <source>
        <dbReference type="Pfam" id="PF01773"/>
    </source>
</evidence>
<dbReference type="InterPro" id="IPR011642">
    <property type="entry name" value="Gate_dom"/>
</dbReference>
<proteinExistence type="inferred from homology"/>
<feature type="transmembrane region" description="Helical" evidence="7">
    <location>
        <begin position="176"/>
        <end position="194"/>
    </location>
</feature>
<protein>
    <recommendedName>
        <fullName evidence="7">Sodium/nucleoside cotransporter</fullName>
    </recommendedName>
</protein>
<evidence type="ECO:0000313" key="11">
    <source>
        <dbReference type="Proteomes" id="UP000694865"/>
    </source>
</evidence>
<dbReference type="InterPro" id="IPR008276">
    <property type="entry name" value="C_nuclsd_transpt"/>
</dbReference>
<sequence>MSEHSGSEREKYPVYANEAFKVGENGIELEPINPQQVDGSMLQHQTQTNVAVTEDIGITETPNYDSSNDEMEIYEGTGCSRKVGDGVLSARRWCSENQDRIKTTIAAICVLAFCAYFIYACWYDFNNVTEMLVFTILTLCFLFYALIRDRCGDQIDKACIVPCCGVLKKYWWIYKWPLYIILVVGLVVFIILEAKDYPPQLMSALGACVFVSFGFVFSKYPGAVRWRPVLWGLGLQFIFAVFILRTKVGFELFKWLGDFVQKFLSFSDYGAAFVFGENFQEHYFAFAVMPVVIYFACFIAICYYLGIMQWVIIKVAWLFEVTMDTSPCESLNAAGNIFVGQSEAPLIIKPFIKDMTKSELHAVMVGGFATVAGSTLGAYIAFGISASHLISASVISAPAALGISKLFYPETRFGKTMDTEIVVIPRPKEDRNFLEAAASGACQAVPLVANIIANLIAFIALLALFNAFLDWVGDMVGIENLSFESICSYLFAPVAFLIGIEPEDCRIVAGLIGTKLFINEFVAYEKLGELVDNRINGVEPSISYRSEVITTYVLCGYDNISSIGIQLGALTPMAPSRKSDLASVAVRALVAGALTCFMTACVAGKYVVIKSGLLGYEMDVVAYALHRIRLARQFSSILQKLQVLYHTIIWAMV</sequence>
<keyword evidence="5 7" id="KW-1133">Transmembrane helix</keyword>
<dbReference type="InterPro" id="IPR018270">
    <property type="entry name" value="C_nuclsd_transpt_met_bac"/>
</dbReference>
<feature type="transmembrane region" description="Helical" evidence="7">
    <location>
        <begin position="200"/>
        <end position="217"/>
    </location>
</feature>
<feature type="transmembrane region" description="Helical" evidence="7">
    <location>
        <begin position="283"/>
        <end position="305"/>
    </location>
</feature>
<dbReference type="Pfam" id="PF01773">
    <property type="entry name" value="Nucleos_tra2_N"/>
    <property type="match status" value="1"/>
</dbReference>
<dbReference type="Proteomes" id="UP000694865">
    <property type="component" value="Unplaced"/>
</dbReference>
<evidence type="ECO:0000256" key="3">
    <source>
        <dbReference type="ARBA" id="ARBA00022475"/>
    </source>
</evidence>
<dbReference type="InterPro" id="IPR002668">
    <property type="entry name" value="CNT_N_dom"/>
</dbReference>
<evidence type="ECO:0000259" key="9">
    <source>
        <dbReference type="Pfam" id="PF07662"/>
    </source>
</evidence>
<feature type="domain" description="Concentrative nucleoside transporter N-terminal" evidence="8">
    <location>
        <begin position="205"/>
        <end position="277"/>
    </location>
</feature>
<reference evidence="12" key="1">
    <citation type="submission" date="2025-08" db="UniProtKB">
        <authorList>
            <consortium name="RefSeq"/>
        </authorList>
    </citation>
    <scope>IDENTIFICATION</scope>
    <source>
        <tissue evidence="12">Testes</tissue>
    </source>
</reference>
<keyword evidence="7" id="KW-0813">Transport</keyword>
<feature type="domain" description="Nucleoside transporter/FeoB GTPase Gate" evidence="10">
    <location>
        <begin position="286"/>
        <end position="383"/>
    </location>
</feature>
<keyword evidence="11" id="KW-1185">Reference proteome</keyword>